<dbReference type="RefSeq" id="WP_128912148.1">
    <property type="nucleotide sequence ID" value="NZ_RDSM01000001.1"/>
</dbReference>
<protein>
    <submittedName>
        <fullName evidence="3">Putative membrane protein</fullName>
    </submittedName>
</protein>
<feature type="transmembrane region" description="Helical" evidence="1">
    <location>
        <begin position="109"/>
        <end position="133"/>
    </location>
</feature>
<comment type="caution">
    <text evidence="3">The sequence shown here is derived from an EMBL/GenBank/DDBJ whole genome shotgun (WGS) entry which is preliminary data.</text>
</comment>
<reference evidence="4" key="2">
    <citation type="submission" date="2019-02" db="EMBL/GenBank/DDBJ databases">
        <title>Granulicella sibirica sp. nov., a psychrotolerant acidobacterium isolated from an organic soil layer in forested tundra, West Siberia.</title>
        <authorList>
            <person name="Oshkin I.Y."/>
            <person name="Kulichevskaya I.S."/>
            <person name="Rijpstra W.I.C."/>
            <person name="Sinninghe Damste J.S."/>
            <person name="Rakitin A.L."/>
            <person name="Ravin N.V."/>
            <person name="Dedysh S.N."/>
        </authorList>
    </citation>
    <scope>NUCLEOTIDE SEQUENCE [LARGE SCALE GENOMIC DNA]</scope>
    <source>
        <strain evidence="4">AF10</strain>
    </source>
</reference>
<evidence type="ECO:0000313" key="4">
    <source>
        <dbReference type="Proteomes" id="UP000289437"/>
    </source>
</evidence>
<dbReference type="Pfam" id="PF12730">
    <property type="entry name" value="ABC2_membrane_4"/>
    <property type="match status" value="1"/>
</dbReference>
<feature type="transmembrane region" description="Helical" evidence="1">
    <location>
        <begin position="577"/>
        <end position="598"/>
    </location>
</feature>
<reference evidence="3 4" key="1">
    <citation type="submission" date="2018-11" db="EMBL/GenBank/DDBJ databases">
        <authorList>
            <person name="Mardanov A.V."/>
            <person name="Ravin N.V."/>
            <person name="Dedysh S.N."/>
        </authorList>
    </citation>
    <scope>NUCLEOTIDE SEQUENCE [LARGE SCALE GENOMIC DNA]</scope>
    <source>
        <strain evidence="3 4">AF10</strain>
    </source>
</reference>
<feature type="transmembrane region" description="Helical" evidence="1">
    <location>
        <begin position="459"/>
        <end position="477"/>
    </location>
</feature>
<feature type="transmembrane region" description="Helical" evidence="1">
    <location>
        <begin position="330"/>
        <end position="348"/>
    </location>
</feature>
<dbReference type="Gene3D" id="1.10.390.10">
    <property type="entry name" value="Neutral Protease Domain 2"/>
    <property type="match status" value="1"/>
</dbReference>
<keyword evidence="1" id="KW-1133">Transmembrane helix</keyword>
<dbReference type="AlphaFoldDB" id="A0A4Q0T8P1"/>
<dbReference type="Pfam" id="PF01433">
    <property type="entry name" value="Peptidase_M1"/>
    <property type="match status" value="1"/>
</dbReference>
<keyword evidence="1" id="KW-0472">Membrane</keyword>
<feature type="transmembrane region" description="Helical" evidence="1">
    <location>
        <begin position="420"/>
        <end position="447"/>
    </location>
</feature>
<feature type="domain" description="Peptidase M1 membrane alanine aminopeptidase" evidence="2">
    <location>
        <begin position="897"/>
        <end position="1082"/>
    </location>
</feature>
<dbReference type="GO" id="GO:0008270">
    <property type="term" value="F:zinc ion binding"/>
    <property type="evidence" value="ECO:0007669"/>
    <property type="project" value="InterPro"/>
</dbReference>
<feature type="transmembrane region" description="Helical" evidence="1">
    <location>
        <begin position="533"/>
        <end position="556"/>
    </location>
</feature>
<feature type="transmembrane region" description="Helical" evidence="1">
    <location>
        <begin position="21"/>
        <end position="41"/>
    </location>
</feature>
<dbReference type="GO" id="GO:0008237">
    <property type="term" value="F:metallopeptidase activity"/>
    <property type="evidence" value="ECO:0007669"/>
    <property type="project" value="InterPro"/>
</dbReference>
<proteinExistence type="predicted"/>
<feature type="transmembrane region" description="Helical" evidence="1">
    <location>
        <begin position="249"/>
        <end position="266"/>
    </location>
</feature>
<keyword evidence="1" id="KW-0812">Transmembrane</keyword>
<feature type="transmembrane region" description="Helical" evidence="1">
    <location>
        <begin position="489"/>
        <end position="513"/>
    </location>
</feature>
<organism evidence="3 4">
    <name type="scientific">Granulicella sibirica</name>
    <dbReference type="NCBI Taxonomy" id="2479048"/>
    <lineage>
        <taxon>Bacteria</taxon>
        <taxon>Pseudomonadati</taxon>
        <taxon>Acidobacteriota</taxon>
        <taxon>Terriglobia</taxon>
        <taxon>Terriglobales</taxon>
        <taxon>Acidobacteriaceae</taxon>
        <taxon>Granulicella</taxon>
    </lineage>
</organism>
<sequence length="1227" mass="139139">MTQFWEFFTFELKFRAKSVSTYVYFLLWFTFEFLCIASESFGPIGNANGKILLNGPYANTYNYIGASFFGVIVIAAIFGTSILRDFQRDTIQILFTKPISKFAYLGGRWAGSFVATVFAFSGMIFGGFIGTFAPWADHSRIGPNHLFWYLQPFFSVAVVQIFFLGSLFFLVAALSRRIFIVYLQGAAIFMIYIIGVNAFSATRSLEHFWSGILDPIGFLYNDAITRYWTVIEKNTLLYSWTGVFLYNRLLWSSIGLLSLLAVWKLFPMSVESLTAKASSKRANLQREQEETAKPRRSLVAIPLPRVTQIFGSGTSFAQFVSLTRIRISNIVHEVPFWGILVLMAALSLNNGHFAGRRDGSVSWPVTYLMLQAVEGGASLFFYIVATLYAAELIWRERDTRFSGIHDALPMRETTDWFSKLAALCFVELVLLTVAGFCGIIMQTVAGYYHFELIQYAQELYLVVFPQVLIFVLIALFVQAVVSNKFIGHGIVIAIFVITPILQSFGWENTLYLLGNTTSVTYSDMNRYGHFVPALIWSTIYWLGFVSVLGVVSIALARRGSEDGWAARLKVALQRAPGLLPAGIFLVLVTLGSGAWFFYNAHVLNPFISAKQGRVIQADYERAYRKYEHQPMPKIIAVDANIDIFPERRSFTGDGHFLLQNKTSGPISQIHLSDAHAAAFGSIDLQPSVSKVQFDRPFHIVSTSPTHVYTIYQFDTPLAPGETVNMTFNVQHISRGFKDGHERPEFAYSGTFFDSGYFPTIGYDSGVELDDPRRRREEKLGELELLPHRGDPLGSVTNLFTTHSDWISFRATVSTSDSDSEGKPQIAVAPGYLQTDWHKDGRHYFTYDMGQVKTLDFFNFISARYDVKRVVYPGTAGPINIEVYHIPAHKFDVDDMIEASKAGFAYYEKNFSPFQFKQYRILEFPRYRTFAQSFPNTVPFSEAIGFIERTEKPEDIDFAYFVTAHELAHQWWAHQLIGGQVEGSNMMSESLAEYSALRVMEKKYGTENMRKFLSHELDGYLRGRSGEIRHENPLVLVQNEQYVWYQKGSVVLYALSDYIGEDKLNAALRSFLMQYRYANATDNQDVPYPDTRHFVDALRAATPAELQYYITDAFENIVLYDNKAVSASYVQTPDKKYKVTLTVQARKVKADGNGNETPMPLADYIDIGVFSGKKAHEKQLYLKKEKIMQAQQTFEIVVDEAPTFAGIDPYNKLIDRVSDDNQMEVSKP</sequence>
<dbReference type="OrthoDB" id="100605at2"/>
<feature type="transmembrane region" description="Helical" evidence="1">
    <location>
        <begin position="368"/>
        <end position="390"/>
    </location>
</feature>
<feature type="transmembrane region" description="Helical" evidence="1">
    <location>
        <begin position="153"/>
        <end position="172"/>
    </location>
</feature>
<dbReference type="SUPFAM" id="SSF55486">
    <property type="entry name" value="Metalloproteases ('zincins'), catalytic domain"/>
    <property type="match status" value="1"/>
</dbReference>
<evidence type="ECO:0000313" key="3">
    <source>
        <dbReference type="EMBL" id="RXH58086.1"/>
    </source>
</evidence>
<keyword evidence="4" id="KW-1185">Reference proteome</keyword>
<feature type="transmembrane region" description="Helical" evidence="1">
    <location>
        <begin position="179"/>
        <end position="199"/>
    </location>
</feature>
<feature type="transmembrane region" description="Helical" evidence="1">
    <location>
        <begin position="61"/>
        <end position="83"/>
    </location>
</feature>
<dbReference type="InterPro" id="IPR027268">
    <property type="entry name" value="Peptidase_M4/M1_CTD_sf"/>
</dbReference>
<dbReference type="InterPro" id="IPR014782">
    <property type="entry name" value="Peptidase_M1_dom"/>
</dbReference>
<dbReference type="EMBL" id="RDSM01000001">
    <property type="protein sequence ID" value="RXH58086.1"/>
    <property type="molecule type" value="Genomic_DNA"/>
</dbReference>
<dbReference type="Proteomes" id="UP000289437">
    <property type="component" value="Unassembled WGS sequence"/>
</dbReference>
<evidence type="ECO:0000256" key="1">
    <source>
        <dbReference type="SAM" id="Phobius"/>
    </source>
</evidence>
<gene>
    <name evidence="3" type="ORF">GRAN_1396</name>
</gene>
<accession>A0A4Q0T8P1</accession>
<evidence type="ECO:0000259" key="2">
    <source>
        <dbReference type="Pfam" id="PF01433"/>
    </source>
</evidence>
<name>A0A4Q0T8P1_9BACT</name>